<feature type="compositionally biased region" description="Low complexity" evidence="1">
    <location>
        <begin position="20"/>
        <end position="29"/>
    </location>
</feature>
<accession>A0A1E7F4R5</accession>
<evidence type="ECO:0000313" key="2">
    <source>
        <dbReference type="EMBL" id="OEU13129.1"/>
    </source>
</evidence>
<evidence type="ECO:0000313" key="3">
    <source>
        <dbReference type="Proteomes" id="UP000095751"/>
    </source>
</evidence>
<evidence type="ECO:0000256" key="1">
    <source>
        <dbReference type="SAM" id="MobiDB-lite"/>
    </source>
</evidence>
<gene>
    <name evidence="2" type="ORF">FRACYDRAFT_242628</name>
</gene>
<dbReference type="KEGG" id="fcy:FRACYDRAFT_242628"/>
<feature type="region of interest" description="Disordered" evidence="1">
    <location>
        <begin position="119"/>
        <end position="141"/>
    </location>
</feature>
<dbReference type="InParanoid" id="A0A1E7F4R5"/>
<reference evidence="2 3" key="1">
    <citation type="submission" date="2016-09" db="EMBL/GenBank/DDBJ databases">
        <title>Extensive genetic diversity and differential bi-allelic expression allows diatom success in the polar Southern Ocean.</title>
        <authorList>
            <consortium name="DOE Joint Genome Institute"/>
            <person name="Mock T."/>
            <person name="Otillar R.P."/>
            <person name="Strauss J."/>
            <person name="Dupont C."/>
            <person name="Frickenhaus S."/>
            <person name="Maumus F."/>
            <person name="Mcmullan M."/>
            <person name="Sanges R."/>
            <person name="Schmutz J."/>
            <person name="Toseland A."/>
            <person name="Valas R."/>
            <person name="Veluchamy A."/>
            <person name="Ward B.J."/>
            <person name="Allen A."/>
            <person name="Barry K."/>
            <person name="Falciatore A."/>
            <person name="Ferrante M."/>
            <person name="Fortunato A.E."/>
            <person name="Gloeckner G."/>
            <person name="Gruber A."/>
            <person name="Hipkin R."/>
            <person name="Janech M."/>
            <person name="Kroth P."/>
            <person name="Leese F."/>
            <person name="Lindquist E."/>
            <person name="Lyon B.R."/>
            <person name="Martin J."/>
            <person name="Mayer C."/>
            <person name="Parker M."/>
            <person name="Quesneville H."/>
            <person name="Raymond J."/>
            <person name="Uhlig C."/>
            <person name="Valentin K.U."/>
            <person name="Worden A.Z."/>
            <person name="Armbrust E.V."/>
            <person name="Bowler C."/>
            <person name="Green B."/>
            <person name="Moulton V."/>
            <person name="Van Oosterhout C."/>
            <person name="Grigoriev I."/>
        </authorList>
    </citation>
    <scope>NUCLEOTIDE SEQUENCE [LARGE SCALE GENOMIC DNA]</scope>
    <source>
        <strain evidence="2 3">CCMP1102</strain>
    </source>
</reference>
<keyword evidence="3" id="KW-1185">Reference proteome</keyword>
<organism evidence="2 3">
    <name type="scientific">Fragilariopsis cylindrus CCMP1102</name>
    <dbReference type="NCBI Taxonomy" id="635003"/>
    <lineage>
        <taxon>Eukaryota</taxon>
        <taxon>Sar</taxon>
        <taxon>Stramenopiles</taxon>
        <taxon>Ochrophyta</taxon>
        <taxon>Bacillariophyta</taxon>
        <taxon>Bacillariophyceae</taxon>
        <taxon>Bacillariophycidae</taxon>
        <taxon>Bacillariales</taxon>
        <taxon>Bacillariaceae</taxon>
        <taxon>Fragilariopsis</taxon>
    </lineage>
</organism>
<protein>
    <submittedName>
        <fullName evidence="2">Uncharacterized protein</fullName>
    </submittedName>
</protein>
<dbReference type="AlphaFoldDB" id="A0A1E7F4R5"/>
<name>A0A1E7F4R5_9STRA</name>
<feature type="compositionally biased region" description="Basic and acidic residues" evidence="1">
    <location>
        <begin position="30"/>
        <end position="45"/>
    </location>
</feature>
<feature type="region of interest" description="Disordered" evidence="1">
    <location>
        <begin position="1"/>
        <end position="45"/>
    </location>
</feature>
<dbReference type="Proteomes" id="UP000095751">
    <property type="component" value="Unassembled WGS sequence"/>
</dbReference>
<feature type="compositionally biased region" description="Basic and acidic residues" evidence="1">
    <location>
        <begin position="8"/>
        <end position="17"/>
    </location>
</feature>
<proteinExistence type="predicted"/>
<sequence>MNTGTVYHDGHQGENKIEPNNASSSNTNNKDTKNVDDNNNKGGSTDHARMAVTHLKVVTMGSCPLVLWEILGRLQAYLVSPEWNTRSNAGLAMEGVAQHLPVQDQEEFLSQDHHYHRHRRYDGDNINNKNENDNDNNNDEDSTWLKIIDLEENFPTILKKGRLLFAAVESRYQGKEDDEQLEHLDESYQGSKHFCRMRLEMQRSILNKTTWTIKYISFTTASTSISL</sequence>
<dbReference type="EMBL" id="KV784362">
    <property type="protein sequence ID" value="OEU13129.1"/>
    <property type="molecule type" value="Genomic_DNA"/>
</dbReference>